<dbReference type="Proteomes" id="UP000231347">
    <property type="component" value="Unassembled WGS sequence"/>
</dbReference>
<reference evidence="4" key="1">
    <citation type="submission" date="2017-09" db="EMBL/GenBank/DDBJ databases">
        <title>Depth-based differentiation of microbial function through sediment-hosted aquifers and enrichment of novel symbionts in the deep terrestrial subsurface.</title>
        <authorList>
            <person name="Probst A.J."/>
            <person name="Ladd B."/>
            <person name="Jarett J.K."/>
            <person name="Geller-Mcgrath D.E."/>
            <person name="Sieber C.M.K."/>
            <person name="Emerson J.B."/>
            <person name="Anantharaman K."/>
            <person name="Thomas B.C."/>
            <person name="Malmstrom R."/>
            <person name="Stieglmeier M."/>
            <person name="Klingl A."/>
            <person name="Woyke T."/>
            <person name="Ryan C.M."/>
            <person name="Banfield J.F."/>
        </authorList>
    </citation>
    <scope>NUCLEOTIDE SEQUENCE [LARGE SCALE GENOMIC DNA]</scope>
</reference>
<evidence type="ECO:0000313" key="4">
    <source>
        <dbReference type="Proteomes" id="UP000231347"/>
    </source>
</evidence>
<proteinExistence type="predicted"/>
<keyword evidence="2" id="KW-0732">Signal</keyword>
<evidence type="ECO:0000256" key="2">
    <source>
        <dbReference type="SAM" id="SignalP"/>
    </source>
</evidence>
<sequence>MDQKVNKLFCVCFVAIFVLSFAYVAKAHQPEMVKTSPVVIKDPEISMAFYAELKGEPQIYTFETTKDFNLYINLLVPQSSNPNGIYNAQVYRTHNGQRDLFAILHGPGVVWTKWYEEFAGDWYLKGPEFKTQAPAGQYEIRVYNNDNQGKYVLAVGEKEVFGPKSVITALTVLPVLKISFFHTSVFKLFTAKLGIIYWIAVVVLIVAILIVRAVVLRQRFRHLRT</sequence>
<gene>
    <name evidence="3" type="ORF">COU83_00810</name>
</gene>
<feature type="chain" id="PRO_5014689333" evidence="2">
    <location>
        <begin position="28"/>
        <end position="225"/>
    </location>
</feature>
<accession>A0A2M8KGG9</accession>
<keyword evidence="1" id="KW-0812">Transmembrane</keyword>
<comment type="caution">
    <text evidence="3">The sequence shown here is derived from an EMBL/GenBank/DDBJ whole genome shotgun (WGS) entry which is preliminary data.</text>
</comment>
<name>A0A2M8KGG9_9BACT</name>
<evidence type="ECO:0000256" key="1">
    <source>
        <dbReference type="SAM" id="Phobius"/>
    </source>
</evidence>
<keyword evidence="1" id="KW-1133">Transmembrane helix</keyword>
<protein>
    <submittedName>
        <fullName evidence="3">Uncharacterized protein</fullName>
    </submittedName>
</protein>
<organism evidence="3 4">
    <name type="scientific">Candidatus Portnoybacteria bacterium CG10_big_fil_rev_8_21_14_0_10_40_22</name>
    <dbReference type="NCBI Taxonomy" id="1974814"/>
    <lineage>
        <taxon>Bacteria</taxon>
        <taxon>Candidatus Portnoyibacteriota</taxon>
    </lineage>
</organism>
<feature type="transmembrane region" description="Helical" evidence="1">
    <location>
        <begin position="195"/>
        <end position="215"/>
    </location>
</feature>
<dbReference type="AlphaFoldDB" id="A0A2M8KGG9"/>
<keyword evidence="1" id="KW-0472">Membrane</keyword>
<feature type="signal peptide" evidence="2">
    <location>
        <begin position="1"/>
        <end position="27"/>
    </location>
</feature>
<evidence type="ECO:0000313" key="3">
    <source>
        <dbReference type="EMBL" id="PJE58973.1"/>
    </source>
</evidence>
<dbReference type="EMBL" id="PFDY01000021">
    <property type="protein sequence ID" value="PJE58973.1"/>
    <property type="molecule type" value="Genomic_DNA"/>
</dbReference>